<dbReference type="PANTHER" id="PTHR13958:SF3">
    <property type="entry name" value="CAP-GLY DOMAIN-CONTAINING PROTEIN-RELATED"/>
    <property type="match status" value="1"/>
</dbReference>
<accession>F4P1E8</accession>
<dbReference type="OrthoDB" id="2159045at2759"/>
<gene>
    <name evidence="3" type="ORF">BATDEDRAFT_34939</name>
</gene>
<sequence length="2507" mass="276896">MHVDNTIFYEKQPYHTVDIAARPPIQSANISIRPMGGLVRPLMVDMNSITSNASSKVIQNPSELSISQQDSVAVRERHIIPASRTPAPTPDAMSRFRATSKLLFTPTGRRQSSTTTHQSSLLLTKPRTAAVHQPDSTVAIKISNTLVRTSQTVINPRFSDSLDIPSCSLHRHKVRKVATLTAPTEFRHHSIHKKPNSVKSKKPCVENLDSTILLTQPTACSNPTVQPIATHPKSLVVTKPDPAKLEYFQSLLRDHQQTRHTFTLPSHHVKNKSLAKPSSVAAHDSSAAKKQNLFSSGIHNENIKENISSTLHNHPSLAVTQKNIDRSAEIRDYIKAKRRKEMEKTEQAALKEKERQESIASKLKRLDTVRMKQRQTISKRTDKTLVFQSAAYQNSQNTENDTGHSNKLGLVSKAVSDEKSSEKDEFDKPLPCMDNHLFTALKSDTPPKNPVFDTISSAVKLIEHSEKQVISPDNLGSIVLPNTQLPLPTLPLTPPVAQPASSSSIAHLSDGITFTQQTSLRQTLPTSSLQLEPHSQVDPSQILVMQQLIQNMEALQDRIQQQINQSRMADLHSYDSTSESASFISQPIVSTCVTSTIDSAHILDEIVIAAKSSPIKDTAKDLSSTIKAAKPVVDNGANFVGVESLAAYSRQSLNRIRRNQAAFVIQTFFRRYGGLAAKKRILANTKPFCFSNQVSATSYVDTACISDISQTPIKHPAATFETAKMETVPFIESSEKHSIEKVHASIEHTPAENTVAKLDTVKDTPPNSPSTMSILISPAQSFQQSVSLEPDCKQKESDLNEFKLLFRQVASSDQCSIVNIFARKLHLESIALPDAKSEIDDSKLKSEPVCTVSDQVIPPQPIQPVTPIQAPAQLIGEFEISPEPLGKIIKDIPTSVSLPLTTTLFECLNPAVISEQIITKKLENPVESDCITTDHPLQNQLSQHDQQGHLEDFKSEYSEVFEGFDSTHTLSSNIESPSLSSSKLLDSKHQFQESYPQLPETKARYPENQTTHLHDYGSFHPTRRFSDTKDSFMNHPNGWLSPTSLSRKFEADLQLYSAIHDAHIQYTEMDKNHSVARAKIESAALAQMLTDQRKQHQLDLERARNAKHAALSTRKVVSAHHMPNTTQGNKTDVPFKPSVSPQIATQYQTYDEDSFASALSLDAPVIATKSGVPTSESVYLSEKENSESINQVIDQAVSTPKHETSISEFIEDLSSHFSVKIKTDETKDALENVASNTRHTQAANQNADVTPSWQSQFEHAILQKLDQDKVQIESLKQIILSGKLKNKPKTKSPTRKSHSKKTVKNPKSPRTASSNLKEETPFKQKHKSIQPSIDLIDDDILSASNAFSSHSTRSISEAILEDISVNASVSEIIYQDAFNSFESFHESTETGSSTPRVNKHVSAVSDLNLVSSGTVTPIPKTISSTSSLTELQLKLENITRSLDPSYLKRKEEKLSVSRTAANELIVKRKELQAWEARLKAEQDHISRTLDEAFKDIEPFKVATKSAESEGFHPVKSSARIHTVSKSENIEPALYNNISTSNSKHVSLQSKPIIVESIDKDVSHEVDTSHYDSVHEDFSVSSIYNSDFKMCIDGTSNLSIHNYSHQKEKKSPRSVVESIRTSDGISEIDEAMEEFEDYDKNDLSFEHSIQSIVSNAIDTAKKTFHLDRDASKSPVAEIKPELVKYEQDEFDSIGSTSHSVSKEIKVDMEPEPTKINIVPISKSIALVGAVKEIEPCVNNAELVAAELRISILNDQLKKKQQVLQLLSEKRENLRIKTLLETEMRLQRQIEELDTAAAAFELELNQPVEVPTNVTTSLIKTQPVLKTAVSDAIPASAATKHVHMSAEASVGGFTEKYIFSLTNPSLIQQSAAPIFAETTSLAVNLPVDVKPFNTAYSYNEDSFSDISSIHHAPSSTVLQSIPQDITTQPPILPVVEITLPNIQKSVAMPLSKPLENLNDTSSDISEDFEFEVQETLSETPLFSSVIPKSFEISAPALVSNTDASSIIDTPTPSLPNAAASSEQSKIDTQPVISTQSFYSNGSLNSIAEAETQSIVISAQTTKNDKLSIFDNLILNPVDSMPSQNDTDAIQPIFSVLKSNTNATDSTETLIKVGVVDNVDDDSSDSISEELNFEDDTASPTNAVSSDLKADLTVSAQIVMPDQEKSGFTLKISNDSIKPSAKSEPPNKLSTGSDMLVINSTSIESVDSKPEICQNHSKSIEKETPQNAPAEVDLNKLASCLNVTFEQSNTDQHSLISDSLASTKLSNLDLPLLPKKMFSDETIDFITDSIFEKLLADTISKIKTCPPHQYVSNIHSTCPPTSIIPTTVPSLKSIKKEVVFKPTSLAGIMDILVTILENLDFPLNGHGYTCAPFLHFSILDKLSYTIDNTVLEIRELVLAVANETLYNLFELHRQYDDPIRPFLKKQPLKPHAITRPALLTAVTKAVKDYVEYSDIHDENLDVLLIEEIKRNERDWLALDIPEAMIRLRLEEEIWDELIGDTVLAVGGAFG</sequence>
<dbReference type="GO" id="GO:0034453">
    <property type="term" value="P:microtubule anchoring"/>
    <property type="evidence" value="ECO:0007669"/>
    <property type="project" value="InterPro"/>
</dbReference>
<dbReference type="InterPro" id="IPR028750">
    <property type="entry name" value="CEP350/CC187"/>
</dbReference>
<evidence type="ECO:0000313" key="3">
    <source>
        <dbReference type="EMBL" id="EGF80624.1"/>
    </source>
</evidence>
<dbReference type="InParanoid" id="F4P1E8"/>
<proteinExistence type="predicted"/>
<name>F4P1E8_BATDJ</name>
<organism evidence="3 4">
    <name type="scientific">Batrachochytrium dendrobatidis (strain JAM81 / FGSC 10211)</name>
    <name type="common">Frog chytrid fungus</name>
    <dbReference type="NCBI Taxonomy" id="684364"/>
    <lineage>
        <taxon>Eukaryota</taxon>
        <taxon>Fungi</taxon>
        <taxon>Fungi incertae sedis</taxon>
        <taxon>Chytridiomycota</taxon>
        <taxon>Chytridiomycota incertae sedis</taxon>
        <taxon>Chytridiomycetes</taxon>
        <taxon>Rhizophydiales</taxon>
        <taxon>Rhizophydiales incertae sedis</taxon>
        <taxon>Batrachochytrium</taxon>
    </lineage>
</organism>
<dbReference type="GO" id="GO:0008017">
    <property type="term" value="F:microtubule binding"/>
    <property type="evidence" value="ECO:0007669"/>
    <property type="project" value="InterPro"/>
</dbReference>
<dbReference type="Proteomes" id="UP000007241">
    <property type="component" value="Unassembled WGS sequence"/>
</dbReference>
<keyword evidence="4" id="KW-1185">Reference proteome</keyword>
<protein>
    <submittedName>
        <fullName evidence="3">Uncharacterized protein</fullName>
    </submittedName>
</protein>
<keyword evidence="1" id="KW-0175">Coiled coil</keyword>
<evidence type="ECO:0000256" key="1">
    <source>
        <dbReference type="SAM" id="Coils"/>
    </source>
</evidence>
<reference evidence="3 4" key="1">
    <citation type="submission" date="2009-12" db="EMBL/GenBank/DDBJ databases">
        <title>The draft genome of Batrachochytrium dendrobatidis.</title>
        <authorList>
            <consortium name="US DOE Joint Genome Institute (JGI-PGF)"/>
            <person name="Kuo A."/>
            <person name="Salamov A."/>
            <person name="Schmutz J."/>
            <person name="Lucas S."/>
            <person name="Pitluck S."/>
            <person name="Rosenblum E."/>
            <person name="Stajich J."/>
            <person name="Eisen M."/>
            <person name="Grigoriev I.V."/>
        </authorList>
    </citation>
    <scope>NUCLEOTIDE SEQUENCE [LARGE SCALE GENOMIC DNA]</scope>
    <source>
        <strain evidence="4">JAM81 / FGSC 10211</strain>
    </source>
</reference>
<evidence type="ECO:0000313" key="4">
    <source>
        <dbReference type="Proteomes" id="UP000007241"/>
    </source>
</evidence>
<feature type="region of interest" description="Disordered" evidence="2">
    <location>
        <begin position="267"/>
        <end position="286"/>
    </location>
</feature>
<evidence type="ECO:0000256" key="2">
    <source>
        <dbReference type="SAM" id="MobiDB-lite"/>
    </source>
</evidence>
<feature type="compositionally biased region" description="Basic residues" evidence="2">
    <location>
        <begin position="1284"/>
        <end position="1304"/>
    </location>
</feature>
<dbReference type="EMBL" id="GL882883">
    <property type="protein sequence ID" value="EGF80624.1"/>
    <property type="molecule type" value="Genomic_DNA"/>
</dbReference>
<dbReference type="OMA" id="DHNLSIY"/>
<feature type="region of interest" description="Disordered" evidence="2">
    <location>
        <begin position="1283"/>
        <end position="1329"/>
    </location>
</feature>
<dbReference type="HOGENOM" id="CLU_228481_0_0_1"/>
<dbReference type="RefSeq" id="XP_006678568.1">
    <property type="nucleotide sequence ID" value="XM_006678505.1"/>
</dbReference>
<feature type="coiled-coil region" evidence="1">
    <location>
        <begin position="1741"/>
        <end position="1801"/>
    </location>
</feature>
<dbReference type="PANTHER" id="PTHR13958">
    <property type="entry name" value="CENTROSOME-ASSOCIATED PROTEIN 350"/>
    <property type="match status" value="1"/>
</dbReference>
<dbReference type="GeneID" id="18240604"/>